<name>A0A1Y2I9D3_TRAC3</name>
<protein>
    <submittedName>
        <fullName evidence="2">Uncharacterized protein</fullName>
    </submittedName>
</protein>
<dbReference type="AlphaFoldDB" id="A0A1Y2I9D3"/>
<evidence type="ECO:0000313" key="3">
    <source>
        <dbReference type="Proteomes" id="UP000193067"/>
    </source>
</evidence>
<evidence type="ECO:0000256" key="1">
    <source>
        <dbReference type="SAM" id="MobiDB-lite"/>
    </source>
</evidence>
<evidence type="ECO:0000313" key="2">
    <source>
        <dbReference type="EMBL" id="OSC97717.1"/>
    </source>
</evidence>
<dbReference type="STRING" id="1353009.A0A1Y2I9D3"/>
<dbReference type="Proteomes" id="UP000193067">
    <property type="component" value="Unassembled WGS sequence"/>
</dbReference>
<dbReference type="OrthoDB" id="2728719at2759"/>
<accession>A0A1Y2I9D3</accession>
<reference evidence="2 3" key="1">
    <citation type="journal article" date="2015" name="Biotechnol. Biofuels">
        <title>Enhanced degradation of softwood versus hardwood by the white-rot fungus Pycnoporus coccineus.</title>
        <authorList>
            <person name="Couturier M."/>
            <person name="Navarro D."/>
            <person name="Chevret D."/>
            <person name="Henrissat B."/>
            <person name="Piumi F."/>
            <person name="Ruiz-Duenas F.J."/>
            <person name="Martinez A.T."/>
            <person name="Grigoriev I.V."/>
            <person name="Riley R."/>
            <person name="Lipzen A."/>
            <person name="Berrin J.G."/>
            <person name="Master E.R."/>
            <person name="Rosso M.N."/>
        </authorList>
    </citation>
    <scope>NUCLEOTIDE SEQUENCE [LARGE SCALE GENOMIC DNA]</scope>
    <source>
        <strain evidence="2 3">BRFM310</strain>
    </source>
</reference>
<gene>
    <name evidence="2" type="ORF">PYCCODRAFT_1333125</name>
</gene>
<proteinExistence type="predicted"/>
<organism evidence="2 3">
    <name type="scientific">Trametes coccinea (strain BRFM310)</name>
    <name type="common">Pycnoporus coccineus</name>
    <dbReference type="NCBI Taxonomy" id="1353009"/>
    <lineage>
        <taxon>Eukaryota</taxon>
        <taxon>Fungi</taxon>
        <taxon>Dikarya</taxon>
        <taxon>Basidiomycota</taxon>
        <taxon>Agaricomycotina</taxon>
        <taxon>Agaricomycetes</taxon>
        <taxon>Polyporales</taxon>
        <taxon>Polyporaceae</taxon>
        <taxon>Trametes</taxon>
    </lineage>
</organism>
<keyword evidence="3" id="KW-1185">Reference proteome</keyword>
<feature type="non-terminal residue" evidence="2">
    <location>
        <position position="121"/>
    </location>
</feature>
<feature type="region of interest" description="Disordered" evidence="1">
    <location>
        <begin position="81"/>
        <end position="121"/>
    </location>
</feature>
<dbReference type="EMBL" id="KZ084147">
    <property type="protein sequence ID" value="OSC97717.1"/>
    <property type="molecule type" value="Genomic_DNA"/>
</dbReference>
<sequence length="121" mass="12479">MNLSACSRRLSGSIRARALSITASVGQPLGLRSSNTLSSLDIRGQDVLRTSESSGDHALDALDFVTGATPSGICKQASFAALGHPPPVRAPRNAENDTASTPSRHPSAGPLWRPAALCSST</sequence>